<evidence type="ECO:0000313" key="2">
    <source>
        <dbReference type="EMBL" id="CAL6041261.1"/>
    </source>
</evidence>
<accession>A0AA86NEL3</accession>
<dbReference type="Proteomes" id="UP001642409">
    <property type="component" value="Unassembled WGS sequence"/>
</dbReference>
<reference evidence="1" key="1">
    <citation type="submission" date="2023-06" db="EMBL/GenBank/DDBJ databases">
        <authorList>
            <person name="Kurt Z."/>
        </authorList>
    </citation>
    <scope>NUCLEOTIDE SEQUENCE</scope>
</reference>
<name>A0AA86NEL3_9EUKA</name>
<dbReference type="EMBL" id="CAXDID020000149">
    <property type="protein sequence ID" value="CAL6041261.1"/>
    <property type="molecule type" value="Genomic_DNA"/>
</dbReference>
<keyword evidence="3" id="KW-1185">Reference proteome</keyword>
<proteinExistence type="predicted"/>
<reference evidence="2 3" key="2">
    <citation type="submission" date="2024-07" db="EMBL/GenBank/DDBJ databases">
        <authorList>
            <person name="Akdeniz Z."/>
        </authorList>
    </citation>
    <scope>NUCLEOTIDE SEQUENCE [LARGE SCALE GENOMIC DNA]</scope>
</reference>
<protein>
    <submittedName>
        <fullName evidence="2">Hypothetical_protein</fullName>
    </submittedName>
</protein>
<dbReference type="EMBL" id="CATOUU010000154">
    <property type="protein sequence ID" value="CAI9918302.1"/>
    <property type="molecule type" value="Genomic_DNA"/>
</dbReference>
<dbReference type="AlphaFoldDB" id="A0AA86NEL3"/>
<gene>
    <name evidence="2" type="ORF">HINF_LOCUS38914</name>
    <name evidence="1" type="ORF">HINF_LOCUS5947</name>
</gene>
<evidence type="ECO:0000313" key="1">
    <source>
        <dbReference type="EMBL" id="CAI9918302.1"/>
    </source>
</evidence>
<evidence type="ECO:0000313" key="3">
    <source>
        <dbReference type="Proteomes" id="UP001642409"/>
    </source>
</evidence>
<comment type="caution">
    <text evidence="1">The sequence shown here is derived from an EMBL/GenBank/DDBJ whole genome shotgun (WGS) entry which is preliminary data.</text>
</comment>
<sequence>MFTQKEEERTTSCKPSLPNFYFVQKTMPESAVFSMDDFIEKFSIDQQFLLRLVVTLARQCFLQSPVEQLTQQAPRFSPNLLKQRLIDQPLIEVPVPTDSIKMIYEQKILLLEVIEEIFAWCAKNQFCIDDLKLQQRLMKTLFHLLMHICTICVHSRDIYSSKLKSVAFRVIILYFGIVSQTPNDQLTAQMGRFFRTLTSHPLTQSLAFSLQQKYQLMSIPKIRDEISKIQTEQLIQFLEAFDQEEIQVQDSLTALTKMLKPKREQNKLQQGVEVLNVELKQFLSNHFQKAFNQNILIDFDAANDFGVKYVRTCLQLSLKQSGVDQLTKIDKYKPQPGSIFELMLSFGPQQQQEHLACISVELTAILLFKAQNPQARIYTLLNGIFRDLNLFSKEFDPTINQKTKQLVTFCYELIKADCVFGQSLEQHFRDKFVTVQQLIMSLKPNIKFYEALVDIAVASRKFEIPALL</sequence>
<organism evidence="1">
    <name type="scientific">Hexamita inflata</name>
    <dbReference type="NCBI Taxonomy" id="28002"/>
    <lineage>
        <taxon>Eukaryota</taxon>
        <taxon>Metamonada</taxon>
        <taxon>Diplomonadida</taxon>
        <taxon>Hexamitidae</taxon>
        <taxon>Hexamitinae</taxon>
        <taxon>Hexamita</taxon>
    </lineage>
</organism>